<evidence type="ECO:0000259" key="2">
    <source>
        <dbReference type="PROSITE" id="PS50181"/>
    </source>
</evidence>
<keyword evidence="4" id="KW-1185">Reference proteome</keyword>
<proteinExistence type="predicted"/>
<dbReference type="SUPFAM" id="SSF81383">
    <property type="entry name" value="F-box domain"/>
    <property type="match status" value="1"/>
</dbReference>
<accession>A0A0U5G5X7</accession>
<evidence type="ECO:0000313" key="4">
    <source>
        <dbReference type="Proteomes" id="UP000054771"/>
    </source>
</evidence>
<dbReference type="EMBL" id="CDMC01000008">
    <property type="protein sequence ID" value="CEL07019.1"/>
    <property type="molecule type" value="Genomic_DNA"/>
</dbReference>
<dbReference type="InterPro" id="IPR001810">
    <property type="entry name" value="F-box_dom"/>
</dbReference>
<dbReference type="Proteomes" id="UP000054771">
    <property type="component" value="Unassembled WGS sequence"/>
</dbReference>
<gene>
    <name evidence="3" type="ORF">ASPCAL10185</name>
</gene>
<dbReference type="AlphaFoldDB" id="A0A0U5G5X7"/>
<protein>
    <recommendedName>
        <fullName evidence="2">F-box domain-containing protein</fullName>
    </recommendedName>
</protein>
<dbReference type="CDD" id="cd09917">
    <property type="entry name" value="F-box_SF"/>
    <property type="match status" value="1"/>
</dbReference>
<dbReference type="PROSITE" id="PS50181">
    <property type="entry name" value="FBOX"/>
    <property type="match status" value="1"/>
</dbReference>
<feature type="region of interest" description="Disordered" evidence="1">
    <location>
        <begin position="123"/>
        <end position="154"/>
    </location>
</feature>
<sequence>MHQPVSFQSLPNELQCAIIRYLDPIALISTSQTNKHFRTLINPRKIQFTERLLALECIEEIGGPEISFSRFGTLTPDRTSREWGLNRWACTACLRLLPYQCFTNKAISQLAYRKPIRGSPAARKCTSWEPTHPRIPRTKSAPQHTHKEIRDEEEQGEESFAFRARYAITTTQNWGAHRIWDSHSDDAFQLLTARQIHFQDAGLVEFQDMDVHAFTSLTEAEENTILDREARAVEMLRAGHNRHQRRCLECRFRRGEFRGCSGAGRGVGTPKVPIVTGRQEWFGTVVDRYFPGVSDALDIERPPFNAPVFVIHRENAVERPWTLYRVRCPGCTRWQELRAFRFGGIYPRWEPRAMPLLRGHADWYYNWDGTPVKVEVLRNLRCNHCFVAEHDRESLGEGLVKWLTSLIDDQLIEVTNNLRAGFNHLICRFGRTSKADKAETKRLVWDLRPLLNKNSLDVTRMDVALLRLRRIQWLDLFPGVKDGEDEGHGLWFEPDHFFWQWLELYEESEAIWFWLKGLRDEIQEDDKAERLVDWALARDELLHS</sequence>
<dbReference type="Gene3D" id="1.20.1280.50">
    <property type="match status" value="1"/>
</dbReference>
<reference evidence="4" key="1">
    <citation type="journal article" date="2016" name="Genome Announc.">
        <title>Draft genome sequences of fungus Aspergillus calidoustus.</title>
        <authorList>
            <person name="Horn F."/>
            <person name="Linde J."/>
            <person name="Mattern D.J."/>
            <person name="Walther G."/>
            <person name="Guthke R."/>
            <person name="Scherlach K."/>
            <person name="Martin K."/>
            <person name="Brakhage A.A."/>
            <person name="Petzke L."/>
            <person name="Valiante V."/>
        </authorList>
    </citation>
    <scope>NUCLEOTIDE SEQUENCE [LARGE SCALE GENOMIC DNA]</scope>
    <source>
        <strain evidence="4">SF006504</strain>
    </source>
</reference>
<dbReference type="InterPro" id="IPR036047">
    <property type="entry name" value="F-box-like_dom_sf"/>
</dbReference>
<name>A0A0U5G5X7_ASPCI</name>
<dbReference type="OMA" id="RMITTWE"/>
<feature type="domain" description="F-box" evidence="2">
    <location>
        <begin position="4"/>
        <end position="51"/>
    </location>
</feature>
<dbReference type="OrthoDB" id="3481585at2759"/>
<dbReference type="SMART" id="SM00256">
    <property type="entry name" value="FBOX"/>
    <property type="match status" value="1"/>
</dbReference>
<evidence type="ECO:0000313" key="3">
    <source>
        <dbReference type="EMBL" id="CEL07019.1"/>
    </source>
</evidence>
<organism evidence="3 4">
    <name type="scientific">Aspergillus calidoustus</name>
    <dbReference type="NCBI Taxonomy" id="454130"/>
    <lineage>
        <taxon>Eukaryota</taxon>
        <taxon>Fungi</taxon>
        <taxon>Dikarya</taxon>
        <taxon>Ascomycota</taxon>
        <taxon>Pezizomycotina</taxon>
        <taxon>Eurotiomycetes</taxon>
        <taxon>Eurotiomycetidae</taxon>
        <taxon>Eurotiales</taxon>
        <taxon>Aspergillaceae</taxon>
        <taxon>Aspergillus</taxon>
        <taxon>Aspergillus subgen. Nidulantes</taxon>
    </lineage>
</organism>
<dbReference type="Pfam" id="PF00646">
    <property type="entry name" value="F-box"/>
    <property type="match status" value="1"/>
</dbReference>
<evidence type="ECO:0000256" key="1">
    <source>
        <dbReference type="SAM" id="MobiDB-lite"/>
    </source>
</evidence>